<name>A0A7V8FMI4_9BURK</name>
<evidence type="ECO:0000256" key="1">
    <source>
        <dbReference type="ARBA" id="ARBA00022729"/>
    </source>
</evidence>
<dbReference type="SUPFAM" id="SSF49899">
    <property type="entry name" value="Concanavalin A-like lectins/glucanases"/>
    <property type="match status" value="1"/>
</dbReference>
<dbReference type="Gene3D" id="2.60.40.10">
    <property type="entry name" value="Immunoglobulins"/>
    <property type="match status" value="1"/>
</dbReference>
<dbReference type="Pfam" id="PF13385">
    <property type="entry name" value="Laminin_G_3"/>
    <property type="match status" value="1"/>
</dbReference>
<keyword evidence="1" id="KW-0732">Signal</keyword>
<gene>
    <name evidence="4" type="ORF">GAK30_02661</name>
</gene>
<comment type="caution">
    <text evidence="4">The sequence shown here is derived from an EMBL/GenBank/DDBJ whole genome shotgun (WGS) entry which is preliminary data.</text>
</comment>
<dbReference type="SMART" id="SM00560">
    <property type="entry name" value="LamGL"/>
    <property type="match status" value="1"/>
</dbReference>
<organism evidence="4 5">
    <name type="scientific">Paracidovorax wautersii</name>
    <dbReference type="NCBI Taxonomy" id="1177982"/>
    <lineage>
        <taxon>Bacteria</taxon>
        <taxon>Pseudomonadati</taxon>
        <taxon>Pseudomonadota</taxon>
        <taxon>Betaproteobacteria</taxon>
        <taxon>Burkholderiales</taxon>
        <taxon>Comamonadaceae</taxon>
        <taxon>Paracidovorax</taxon>
    </lineage>
</organism>
<evidence type="ECO:0000259" key="3">
    <source>
        <dbReference type="SMART" id="SM00560"/>
    </source>
</evidence>
<dbReference type="InterPro" id="IPR006558">
    <property type="entry name" value="LamG-like"/>
</dbReference>
<dbReference type="InterPro" id="IPR013320">
    <property type="entry name" value="ConA-like_dom_sf"/>
</dbReference>
<dbReference type="InterPro" id="IPR013783">
    <property type="entry name" value="Ig-like_fold"/>
</dbReference>
<dbReference type="Proteomes" id="UP000461670">
    <property type="component" value="Unassembled WGS sequence"/>
</dbReference>
<dbReference type="EMBL" id="WNDQ01000040">
    <property type="protein sequence ID" value="KAF1020148.1"/>
    <property type="molecule type" value="Genomic_DNA"/>
</dbReference>
<proteinExistence type="predicted"/>
<evidence type="ECO:0000256" key="2">
    <source>
        <dbReference type="ARBA" id="ARBA00023157"/>
    </source>
</evidence>
<evidence type="ECO:0000313" key="4">
    <source>
        <dbReference type="EMBL" id="KAF1020148.1"/>
    </source>
</evidence>
<protein>
    <recommendedName>
        <fullName evidence="3">LamG-like jellyroll fold domain-containing protein</fullName>
    </recommendedName>
</protein>
<evidence type="ECO:0000313" key="5">
    <source>
        <dbReference type="Proteomes" id="UP000461670"/>
    </source>
</evidence>
<feature type="domain" description="LamG-like jellyroll fold" evidence="3">
    <location>
        <begin position="165"/>
        <end position="301"/>
    </location>
</feature>
<dbReference type="AlphaFoldDB" id="A0A7V8FMI4"/>
<sequence>MGTLTFTRESIANGTAPSGLVAYLIDGQVQLSWWGSAYATGYEVQRAAAATGPFTTLASVGEERTHTDTPSNGTWHYRVVAVTPGGRLTGTEVRSVATTPLLRLRLPLDEGSGSTANDASGNALHSQLLGGAAWGEGRLANTAAVALDGASGYVAMPTGIMQDLADFTISVWVYRLAGASGNARVFDIGTGDIVYLTVLFNGNNLTLGTTATTWHGKENVSSSTGLATGRWVHLAATRRGTTLTLYLDGQATGSNTDVQFAPHQMGATEQNWLGRAQYAADPYFKGRLQDFRLYSGALGATDIAALAAG</sequence>
<accession>A0A7V8FMI4</accession>
<reference evidence="5" key="1">
    <citation type="journal article" date="2020" name="MBio">
        <title>Horizontal gene transfer to a defensive symbiont with a reduced genome amongst a multipartite beetle microbiome.</title>
        <authorList>
            <person name="Waterworth S.C."/>
            <person name="Florez L.V."/>
            <person name="Rees E.R."/>
            <person name="Hertweck C."/>
            <person name="Kaltenpoth M."/>
            <person name="Kwan J.C."/>
        </authorList>
    </citation>
    <scope>NUCLEOTIDE SEQUENCE [LARGE SCALE GENOMIC DNA]</scope>
</reference>
<dbReference type="Gene3D" id="2.60.120.200">
    <property type="match status" value="1"/>
</dbReference>
<keyword evidence="2" id="KW-1015">Disulfide bond</keyword>